<evidence type="ECO:0000313" key="10">
    <source>
        <dbReference type="Proteomes" id="UP001258315"/>
    </source>
</evidence>
<dbReference type="InterPro" id="IPR051906">
    <property type="entry name" value="TolC-like"/>
</dbReference>
<evidence type="ECO:0000256" key="1">
    <source>
        <dbReference type="ARBA" id="ARBA00004442"/>
    </source>
</evidence>
<evidence type="ECO:0000256" key="3">
    <source>
        <dbReference type="ARBA" id="ARBA00022448"/>
    </source>
</evidence>
<dbReference type="PANTHER" id="PTHR30026">
    <property type="entry name" value="OUTER MEMBRANE PROTEIN TOLC"/>
    <property type="match status" value="1"/>
</dbReference>
<keyword evidence="10" id="KW-1185">Reference proteome</keyword>
<dbReference type="EMBL" id="JAVLVU010000001">
    <property type="protein sequence ID" value="MDT3401896.1"/>
    <property type="molecule type" value="Genomic_DNA"/>
</dbReference>
<evidence type="ECO:0000256" key="6">
    <source>
        <dbReference type="ARBA" id="ARBA00023136"/>
    </source>
</evidence>
<keyword evidence="3" id="KW-0813">Transport</keyword>
<dbReference type="Gene3D" id="1.20.1600.10">
    <property type="entry name" value="Outer membrane efflux proteins (OEP)"/>
    <property type="match status" value="1"/>
</dbReference>
<evidence type="ECO:0000256" key="2">
    <source>
        <dbReference type="ARBA" id="ARBA00007613"/>
    </source>
</evidence>
<evidence type="ECO:0000256" key="8">
    <source>
        <dbReference type="SAM" id="SignalP"/>
    </source>
</evidence>
<evidence type="ECO:0000256" key="7">
    <source>
        <dbReference type="ARBA" id="ARBA00023237"/>
    </source>
</evidence>
<dbReference type="InterPro" id="IPR003423">
    <property type="entry name" value="OMP_efflux"/>
</dbReference>
<evidence type="ECO:0000313" key="9">
    <source>
        <dbReference type="EMBL" id="MDT3401896.1"/>
    </source>
</evidence>
<comment type="similarity">
    <text evidence="2">Belongs to the outer membrane factor (OMF) (TC 1.B.17) family.</text>
</comment>
<accession>A0ABU3GQ58</accession>
<dbReference type="SUPFAM" id="SSF56954">
    <property type="entry name" value="Outer membrane efflux proteins (OEP)"/>
    <property type="match status" value="1"/>
</dbReference>
<feature type="chain" id="PRO_5047022622" evidence="8">
    <location>
        <begin position="22"/>
        <end position="453"/>
    </location>
</feature>
<gene>
    <name evidence="9" type="ORF">QE417_000968</name>
</gene>
<dbReference type="PANTHER" id="PTHR30026:SF20">
    <property type="entry name" value="OUTER MEMBRANE PROTEIN TOLC"/>
    <property type="match status" value="1"/>
</dbReference>
<evidence type="ECO:0000256" key="5">
    <source>
        <dbReference type="ARBA" id="ARBA00022692"/>
    </source>
</evidence>
<proteinExistence type="inferred from homology"/>
<keyword evidence="6" id="KW-0472">Membrane</keyword>
<keyword evidence="5" id="KW-0812">Transmembrane</keyword>
<protein>
    <submittedName>
        <fullName evidence="9">Outer membrane protein</fullName>
    </submittedName>
</protein>
<keyword evidence="7" id="KW-0998">Cell outer membrane</keyword>
<dbReference type="RefSeq" id="WP_311947873.1">
    <property type="nucleotide sequence ID" value="NZ_JAVLVU010000001.1"/>
</dbReference>
<comment type="subcellular location">
    <subcellularLocation>
        <location evidence="1">Cell outer membrane</location>
    </subcellularLocation>
</comment>
<keyword evidence="4" id="KW-1134">Transmembrane beta strand</keyword>
<reference evidence="10" key="1">
    <citation type="submission" date="2023-07" db="EMBL/GenBank/DDBJ databases">
        <title>Functional and genomic diversity of the sorghum phyllosphere microbiome.</title>
        <authorList>
            <person name="Shade A."/>
        </authorList>
    </citation>
    <scope>NUCLEOTIDE SEQUENCE [LARGE SCALE GENOMIC DNA]</scope>
    <source>
        <strain evidence="10">SORGH_AS_0422</strain>
    </source>
</reference>
<comment type="caution">
    <text evidence="9">The sequence shown here is derived from an EMBL/GenBank/DDBJ whole genome shotgun (WGS) entry which is preliminary data.</text>
</comment>
<name>A0ABU3GQ58_9SPHI</name>
<organism evidence="9 10">
    <name type="scientific">Mucilaginibacter terrae</name>
    <dbReference type="NCBI Taxonomy" id="1955052"/>
    <lineage>
        <taxon>Bacteria</taxon>
        <taxon>Pseudomonadati</taxon>
        <taxon>Bacteroidota</taxon>
        <taxon>Sphingobacteriia</taxon>
        <taxon>Sphingobacteriales</taxon>
        <taxon>Sphingobacteriaceae</taxon>
        <taxon>Mucilaginibacter</taxon>
    </lineage>
</organism>
<sequence>MNIRILTALLLLSGLPSLLMAQGQTTAPPAGQTYSFSLQEAVNYAYEHQASVTNAGLDVKSAEYRIKEVIASGLPQLNGSANFQDYLKIPTTLIPGEFINQPGSFIPVKFGVKYQSNLALDATQLLFNGTFFVGVKASKTYKELSQRSFTRARIDVNVNVTKAYYQVLVSDEQIKLLDANLAQLKQQLDQTTALNKQGFAEKIDVDRLNYQYNALQTNRENVLRLLALNYQLLKFQMGMPIDENLTLKDKIIDVKLDESSVAENTDTTFYKRRVEYGLSETQKKLYEYDVKRVKSLFMPSLSAFGNYTSSYQNNSFGNLYSSQFPASYVGLRLNVPIYSGGQRTNQLRQAEITVQKSQNDIYRLKDALSLEANQARVFYFNGLQTLSSQRKNQELAREVLRVTKIKYQQGVGSSIEVTQAQTALEDADNKYIQGLYDALVSKVDLDKAYGRIQ</sequence>
<dbReference type="Proteomes" id="UP001258315">
    <property type="component" value="Unassembled WGS sequence"/>
</dbReference>
<feature type="signal peptide" evidence="8">
    <location>
        <begin position="1"/>
        <end position="21"/>
    </location>
</feature>
<keyword evidence="8" id="KW-0732">Signal</keyword>
<dbReference type="Pfam" id="PF02321">
    <property type="entry name" value="OEP"/>
    <property type="match status" value="2"/>
</dbReference>
<evidence type="ECO:0000256" key="4">
    <source>
        <dbReference type="ARBA" id="ARBA00022452"/>
    </source>
</evidence>